<keyword evidence="4 5" id="KW-0408">Iron</keyword>
<dbReference type="GO" id="GO:0006629">
    <property type="term" value="P:lipid metabolic process"/>
    <property type="evidence" value="ECO:0007669"/>
    <property type="project" value="UniProtKB-ARBA"/>
</dbReference>
<feature type="transmembrane region" description="Helical" evidence="7">
    <location>
        <begin position="37"/>
        <end position="58"/>
    </location>
</feature>
<comment type="cofactor">
    <cofactor evidence="5">
        <name>heme</name>
        <dbReference type="ChEBI" id="CHEBI:30413"/>
    </cofactor>
</comment>
<dbReference type="Gene3D" id="1.10.630.10">
    <property type="entry name" value="Cytochrome P450"/>
    <property type="match status" value="1"/>
</dbReference>
<dbReference type="AlphaFoldDB" id="A0ABD1Y631"/>
<comment type="caution">
    <text evidence="8">The sequence shown here is derived from an EMBL/GenBank/DDBJ whole genome shotgun (WGS) entry which is preliminary data.</text>
</comment>
<keyword evidence="9" id="KW-1185">Reference proteome</keyword>
<name>A0ABD1Y631_9MARC</name>
<dbReference type="EMBL" id="JBHFFA010000006">
    <property type="protein sequence ID" value="KAL2622214.1"/>
    <property type="molecule type" value="Genomic_DNA"/>
</dbReference>
<dbReference type="CDD" id="cd11064">
    <property type="entry name" value="CYP86A"/>
    <property type="match status" value="1"/>
</dbReference>
<accession>A0ABD1Y631</accession>
<dbReference type="SUPFAM" id="SSF48264">
    <property type="entry name" value="Cytochrome P450"/>
    <property type="match status" value="1"/>
</dbReference>
<keyword evidence="7" id="KW-0472">Membrane</keyword>
<keyword evidence="6" id="KW-0503">Monooxygenase</keyword>
<sequence>MKNLKNVSTLSVPSGTGGDGCPWHRLKWASAEIWQEVAIAVLTVVVLRFIFIYFFALYQKNQRPGQVRCWPIVGSTMTLNANMNGLHDFLAELHEKNEVVWITYPFGLDGLYITDPASTEHMLKINFPNYPKGDEIQLRMRELLGHGIFAADGQEWKDTRKVASFQFSSAILRNFSADVFREGAIVLSRIVSQFAQSRLPMDMQNLFMRLTLDTTCKVGLGVELGCLSPSLPDVPFAKHFDLANELSFSRYLDPLWKFKKFLNIGNEKCLRKCVEGVDAFSYNIINQRRIDLEACKKDGSKVRPDLLSRFMSVLENSDEVFSDKVLRDHVVNFIIAGRDTSAVTLSWFIYMLCLNPEVAEKIFEEVTCLEQNESSPYNAEREDDPFIRFAEVLTFYNVGKLQYLHAALTETLRLYPPVHLDGKVADKDDVFPNGVKVKKGYLITYNAYAMGRLERIWGPDAKQYKPERWLKDGIFHQESPFKFVSFHAGNRQCLGKESAYLQMKMTAALLIRFFKFELVPDQNIQPRLMFVLTMKEGVQVIATPR</sequence>
<evidence type="ECO:0000256" key="2">
    <source>
        <dbReference type="ARBA" id="ARBA00022723"/>
    </source>
</evidence>
<dbReference type="PROSITE" id="PS00086">
    <property type="entry name" value="CYTOCHROME_P450"/>
    <property type="match status" value="1"/>
</dbReference>
<keyword evidence="3 6" id="KW-0560">Oxidoreductase</keyword>
<protein>
    <recommendedName>
        <fullName evidence="10">Cytochrome P450</fullName>
    </recommendedName>
</protein>
<evidence type="ECO:0000256" key="3">
    <source>
        <dbReference type="ARBA" id="ARBA00023002"/>
    </source>
</evidence>
<proteinExistence type="inferred from homology"/>
<gene>
    <name evidence="8" type="ORF">R1flu_002419</name>
</gene>
<evidence type="ECO:0000256" key="4">
    <source>
        <dbReference type="ARBA" id="ARBA00023004"/>
    </source>
</evidence>
<evidence type="ECO:0008006" key="10">
    <source>
        <dbReference type="Google" id="ProtNLM"/>
    </source>
</evidence>
<evidence type="ECO:0000256" key="1">
    <source>
        <dbReference type="ARBA" id="ARBA00010617"/>
    </source>
</evidence>
<dbReference type="GO" id="GO:0046872">
    <property type="term" value="F:metal ion binding"/>
    <property type="evidence" value="ECO:0007669"/>
    <property type="project" value="UniProtKB-KW"/>
</dbReference>
<dbReference type="InterPro" id="IPR001128">
    <property type="entry name" value="Cyt_P450"/>
</dbReference>
<organism evidence="8 9">
    <name type="scientific">Riccia fluitans</name>
    <dbReference type="NCBI Taxonomy" id="41844"/>
    <lineage>
        <taxon>Eukaryota</taxon>
        <taxon>Viridiplantae</taxon>
        <taxon>Streptophyta</taxon>
        <taxon>Embryophyta</taxon>
        <taxon>Marchantiophyta</taxon>
        <taxon>Marchantiopsida</taxon>
        <taxon>Marchantiidae</taxon>
        <taxon>Marchantiales</taxon>
        <taxon>Ricciaceae</taxon>
        <taxon>Riccia</taxon>
    </lineage>
</organism>
<evidence type="ECO:0000256" key="7">
    <source>
        <dbReference type="SAM" id="Phobius"/>
    </source>
</evidence>
<dbReference type="PANTHER" id="PTHR24296">
    <property type="entry name" value="CYTOCHROME P450"/>
    <property type="match status" value="1"/>
</dbReference>
<evidence type="ECO:0000256" key="6">
    <source>
        <dbReference type="RuleBase" id="RU000461"/>
    </source>
</evidence>
<dbReference type="GO" id="GO:0004497">
    <property type="term" value="F:monooxygenase activity"/>
    <property type="evidence" value="ECO:0007669"/>
    <property type="project" value="UniProtKB-KW"/>
</dbReference>
<dbReference type="PRINTS" id="PR00385">
    <property type="entry name" value="P450"/>
</dbReference>
<evidence type="ECO:0000313" key="9">
    <source>
        <dbReference type="Proteomes" id="UP001605036"/>
    </source>
</evidence>
<keyword evidence="7" id="KW-1133">Transmembrane helix</keyword>
<keyword evidence="2 5" id="KW-0479">Metal-binding</keyword>
<keyword evidence="7" id="KW-0812">Transmembrane</keyword>
<dbReference type="PRINTS" id="PR00463">
    <property type="entry name" value="EP450I"/>
</dbReference>
<dbReference type="Pfam" id="PF00067">
    <property type="entry name" value="p450"/>
    <property type="match status" value="1"/>
</dbReference>
<dbReference type="InterPro" id="IPR002401">
    <property type="entry name" value="Cyt_P450_E_grp-I"/>
</dbReference>
<dbReference type="Proteomes" id="UP001605036">
    <property type="component" value="Unassembled WGS sequence"/>
</dbReference>
<evidence type="ECO:0000313" key="8">
    <source>
        <dbReference type="EMBL" id="KAL2622214.1"/>
    </source>
</evidence>
<dbReference type="InterPro" id="IPR017972">
    <property type="entry name" value="Cyt_P450_CS"/>
</dbReference>
<evidence type="ECO:0000256" key="5">
    <source>
        <dbReference type="PIRSR" id="PIRSR602401-1"/>
    </source>
</evidence>
<reference evidence="8 9" key="1">
    <citation type="submission" date="2024-09" db="EMBL/GenBank/DDBJ databases">
        <title>Chromosome-scale assembly of Riccia fluitans.</title>
        <authorList>
            <person name="Paukszto L."/>
            <person name="Sawicki J."/>
            <person name="Karawczyk K."/>
            <person name="Piernik-Szablinska J."/>
            <person name="Szczecinska M."/>
            <person name="Mazdziarz M."/>
        </authorList>
    </citation>
    <scope>NUCLEOTIDE SEQUENCE [LARGE SCALE GENOMIC DNA]</scope>
    <source>
        <strain evidence="8">Rf_01</strain>
        <tissue evidence="8">Aerial parts of the thallus</tissue>
    </source>
</reference>
<keyword evidence="5 6" id="KW-0349">Heme</keyword>
<dbReference type="InterPro" id="IPR036396">
    <property type="entry name" value="Cyt_P450_sf"/>
</dbReference>
<feature type="binding site" description="axial binding residue" evidence="5">
    <location>
        <position position="493"/>
    </location>
    <ligand>
        <name>heme</name>
        <dbReference type="ChEBI" id="CHEBI:30413"/>
    </ligand>
    <ligandPart>
        <name>Fe</name>
        <dbReference type="ChEBI" id="CHEBI:18248"/>
    </ligandPart>
</feature>
<comment type="similarity">
    <text evidence="1 6">Belongs to the cytochrome P450 family.</text>
</comment>